<evidence type="ECO:0000313" key="6">
    <source>
        <dbReference type="Proteomes" id="UP000091956"/>
    </source>
</evidence>
<dbReference type="SFLD" id="SFLDS00019">
    <property type="entry name" value="Glutathione_Transferase_(cytos"/>
    <property type="match status" value="1"/>
</dbReference>
<organism evidence="5 6">
    <name type="scientific">Pseudogymnoascus verrucosus</name>
    <dbReference type="NCBI Taxonomy" id="342668"/>
    <lineage>
        <taxon>Eukaryota</taxon>
        <taxon>Fungi</taxon>
        <taxon>Dikarya</taxon>
        <taxon>Ascomycota</taxon>
        <taxon>Pezizomycotina</taxon>
        <taxon>Leotiomycetes</taxon>
        <taxon>Thelebolales</taxon>
        <taxon>Thelebolaceae</taxon>
        <taxon>Pseudogymnoascus</taxon>
    </lineage>
</organism>
<dbReference type="STRING" id="342668.A0A1B8GAF3"/>
<evidence type="ECO:0000256" key="2">
    <source>
        <dbReference type="SAM" id="MobiDB-lite"/>
    </source>
</evidence>
<dbReference type="SUPFAM" id="SSF47616">
    <property type="entry name" value="GST C-terminal domain-like"/>
    <property type="match status" value="1"/>
</dbReference>
<dbReference type="EMBL" id="KV460262">
    <property type="protein sequence ID" value="OBT92801.2"/>
    <property type="molecule type" value="Genomic_DNA"/>
</dbReference>
<evidence type="ECO:0000313" key="5">
    <source>
        <dbReference type="EMBL" id="OBT92801.2"/>
    </source>
</evidence>
<evidence type="ECO:0000256" key="1">
    <source>
        <dbReference type="ARBA" id="ARBA00007409"/>
    </source>
</evidence>
<dbReference type="PANTHER" id="PTHR44051">
    <property type="entry name" value="GLUTATHIONE S-TRANSFERASE-RELATED"/>
    <property type="match status" value="1"/>
</dbReference>
<dbReference type="Gene3D" id="1.20.1050.10">
    <property type="match status" value="1"/>
</dbReference>
<dbReference type="InterPro" id="IPR040079">
    <property type="entry name" value="Glutathione_S-Trfase"/>
</dbReference>
<dbReference type="Gene3D" id="3.40.30.10">
    <property type="entry name" value="Glutaredoxin"/>
    <property type="match status" value="1"/>
</dbReference>
<dbReference type="PROSITE" id="PS50405">
    <property type="entry name" value="GST_CTER"/>
    <property type="match status" value="1"/>
</dbReference>
<accession>A0A1B8GAF3</accession>
<dbReference type="CDD" id="cd03048">
    <property type="entry name" value="GST_N_Ure2p_like"/>
    <property type="match status" value="1"/>
</dbReference>
<evidence type="ECO:0008006" key="7">
    <source>
        <dbReference type="Google" id="ProtNLM"/>
    </source>
</evidence>
<dbReference type="Proteomes" id="UP000091956">
    <property type="component" value="Unassembled WGS sequence"/>
</dbReference>
<evidence type="ECO:0000259" key="4">
    <source>
        <dbReference type="PROSITE" id="PS50405"/>
    </source>
</evidence>
<dbReference type="InterPro" id="IPR010987">
    <property type="entry name" value="Glutathione-S-Trfase_C-like"/>
</dbReference>
<comment type="similarity">
    <text evidence="1">Belongs to the GST superfamily.</text>
</comment>
<dbReference type="SFLD" id="SFLDG00358">
    <property type="entry name" value="Main_(cytGST)"/>
    <property type="match status" value="1"/>
</dbReference>
<dbReference type="PANTHER" id="PTHR44051:SF8">
    <property type="entry name" value="GLUTATHIONE S-TRANSFERASE GSTA"/>
    <property type="match status" value="1"/>
</dbReference>
<reference evidence="6" key="2">
    <citation type="journal article" date="2018" name="Nat. Commun.">
        <title>Extreme sensitivity to ultraviolet light in the fungal pathogen causing white-nose syndrome of bats.</title>
        <authorList>
            <person name="Palmer J.M."/>
            <person name="Drees K.P."/>
            <person name="Foster J.T."/>
            <person name="Lindner D.L."/>
        </authorList>
    </citation>
    <scope>NUCLEOTIDE SEQUENCE [LARGE SCALE GENOMIC DNA]</scope>
    <source>
        <strain evidence="6">UAMH 10579</strain>
    </source>
</reference>
<dbReference type="AlphaFoldDB" id="A0A1B8GAF3"/>
<feature type="region of interest" description="Disordered" evidence="2">
    <location>
        <begin position="44"/>
        <end position="65"/>
    </location>
</feature>
<protein>
    <recommendedName>
        <fullName evidence="7">Glutathione S-transferase, nitrogen catabolite repression regulator</fullName>
    </recommendedName>
</protein>
<dbReference type="PROSITE" id="PS50404">
    <property type="entry name" value="GST_NTER"/>
    <property type="match status" value="1"/>
</dbReference>
<name>A0A1B8GAF3_9PEZI</name>
<reference evidence="5 6" key="1">
    <citation type="submission" date="2016-03" db="EMBL/GenBank/DDBJ databases">
        <title>Comparative genomics of Pseudogymnoascus destructans, the fungus causing white-nose syndrome of bats.</title>
        <authorList>
            <person name="Palmer J.M."/>
            <person name="Drees K.P."/>
            <person name="Foster J.T."/>
            <person name="Lindner D.L."/>
        </authorList>
    </citation>
    <scope>NUCLEOTIDE SEQUENCE [LARGE SCALE GENOMIC DNA]</scope>
    <source>
        <strain evidence="5 6">UAMH 10579</strain>
    </source>
</reference>
<feature type="compositionally biased region" description="Basic residues" evidence="2">
    <location>
        <begin position="44"/>
        <end position="63"/>
    </location>
</feature>
<dbReference type="SUPFAM" id="SSF52833">
    <property type="entry name" value="Thioredoxin-like"/>
    <property type="match status" value="1"/>
</dbReference>
<dbReference type="GeneID" id="28842562"/>
<sequence>MYIMRSFLAASSSLSSTSLCAHIPRRLVRFSLTPLQPQLRHFTSKKTIHKQTHPTRQPSKKGKGINMSQSIYIDETPADVKNAKGLHLVTQSTPNGQKVQILLEELKDKYGLQFTTTVIDISTNEQKKEWFLRLNPNGRIPVLIDNNQSPPFPVFETSAILLYLVRNYDPDHHFRFKDELQTSQAEQWLIFWHGSGAPYQGNTNFFRRQAEQIPFAINRFRNETLRVYEVLEIQLSGRYTGVEREYLAGNGKGRYSVAELGTWPWVKGWKNTGFTDEELAKFPHLLRWIDRVAAREAVQRGIGEAYQKK</sequence>
<dbReference type="RefSeq" id="XP_018126534.2">
    <property type="nucleotide sequence ID" value="XM_018278592.2"/>
</dbReference>
<dbReference type="InterPro" id="IPR004045">
    <property type="entry name" value="Glutathione_S-Trfase_N"/>
</dbReference>
<dbReference type="Pfam" id="PF02798">
    <property type="entry name" value="GST_N"/>
    <property type="match status" value="1"/>
</dbReference>
<gene>
    <name evidence="5" type="ORF">VE01_09176</name>
</gene>
<evidence type="ECO:0000259" key="3">
    <source>
        <dbReference type="PROSITE" id="PS50404"/>
    </source>
</evidence>
<dbReference type="InterPro" id="IPR036282">
    <property type="entry name" value="Glutathione-S-Trfase_C_sf"/>
</dbReference>
<dbReference type="InterPro" id="IPR036249">
    <property type="entry name" value="Thioredoxin-like_sf"/>
</dbReference>
<feature type="domain" description="GST C-terminal" evidence="4">
    <location>
        <begin position="178"/>
        <end position="309"/>
    </location>
</feature>
<feature type="domain" description="GST N-terminal" evidence="3">
    <location>
        <begin position="83"/>
        <end position="172"/>
    </location>
</feature>
<proteinExistence type="inferred from homology"/>
<keyword evidence="6" id="KW-1185">Reference proteome</keyword>